<accession>A0ABN4IH66</accession>
<dbReference type="SUPFAM" id="SSF48452">
    <property type="entry name" value="TPR-like"/>
    <property type="match status" value="2"/>
</dbReference>
<protein>
    <recommendedName>
        <fullName evidence="3">Tetratricopeptide repeat protein</fullName>
    </recommendedName>
</protein>
<gene>
    <name evidence="1" type="ORF">TO73_0421</name>
</gene>
<proteinExistence type="predicted"/>
<dbReference type="SUPFAM" id="SSF53335">
    <property type="entry name" value="S-adenosyl-L-methionine-dependent methyltransferases"/>
    <property type="match status" value="1"/>
</dbReference>
<dbReference type="InterPro" id="IPR019734">
    <property type="entry name" value="TPR_rpt"/>
</dbReference>
<dbReference type="Gene3D" id="1.25.40.10">
    <property type="entry name" value="Tetratricopeptide repeat domain"/>
    <property type="match status" value="2"/>
</dbReference>
<sequence length="945" mass="105888">MGHLSTPPRQVLGAALPPPFLLVDSWQMPDELKAYLKERFGVSAALSPGRFEAEVAKRVGSPAKREPLLRAWRAYLSGGGREAVRSFYREVLKVPKGEALVYGMHLPFLEFYAREVPGRLEGEVLEVGAFTGALVGYLKLKRPELAFHALEGVEEAVEAGRKRVPEVTWHLGWAEEAELPPFDTLLLLSVFPEGLVDQELESRLPPEAFWKRFSFFERLPQFVRFLRPGGLLVYGHGPFLGKSPEGVEEGLRRLGFWQVERVGEGEYFLVLARKPEVLEEAFLEEEALEELFAEPVPVMARGLDLEEVRALLEEGAYKEVLARVPEEAEGEAAYLRGRALYALSRYAEAEEALKRAFSEEAEDLRALVLVELGEYERAKRRLEGLAPRGGRYRLALGRVYLAEGRYADALRQFVESGLPEAEVYAREALERIAERMRRFAREGEWAEVSRRAEFVEDLSPGLLTREMLRLGLKAALLQGLFARAERYARRLADLGEAEGFLGLALAGLRLRSPLEYRGEDLKAVEPYLTEALAREEIPEALLLLGILRRREGRLHEALRLLERASRHGEGEVAGLAFHHLAEVKRALRRPLKEVLGDHKRAHALKAYPAPYLFRLAQEALKGGEEVLARELLSRARDAGLEEVAEADLRGLLALLERLEGPFAAFSVLYQALARTPSPPLELLALAYRLSRAFPESPEAEAVRGQYLAALYGAGRVEEAEKVLLAEHQERPQALEVLFDLAEHHEAKGEWKKAAEYWQKALEVALYREKDLAQAREILKNLLFLRPGDESLSLYLEELREVGQALKALGEEAPQVPGKEALVEEALPRFHGEHLVVVGGHTQLRSRLTPLLEARGLKVDWYDADTAGVGKEALRRILGRLEKAHGLMIVSSYVGHDLSEPVRLEAERLGVPVHVIPGRARGSTGFLRALKAFAPEIFKKALKGVQ</sequence>
<dbReference type="Gene3D" id="3.40.50.150">
    <property type="entry name" value="Vaccinia Virus protein VP39"/>
    <property type="match status" value="1"/>
</dbReference>
<evidence type="ECO:0000313" key="1">
    <source>
        <dbReference type="EMBL" id="ALJ90282.1"/>
    </source>
</evidence>
<organism evidence="1 2">
    <name type="scientific">Thermus aquaticus (strain ATCC BAA-2747 / Y51MC23)</name>
    <dbReference type="NCBI Taxonomy" id="498848"/>
    <lineage>
        <taxon>Bacteria</taxon>
        <taxon>Thermotogati</taxon>
        <taxon>Deinococcota</taxon>
        <taxon>Deinococci</taxon>
        <taxon>Thermales</taxon>
        <taxon>Thermaceae</taxon>
        <taxon>Thermus</taxon>
    </lineage>
</organism>
<name>A0ABN4IH66_THEA5</name>
<dbReference type="EMBL" id="CP010822">
    <property type="protein sequence ID" value="ALJ90282.1"/>
    <property type="molecule type" value="Genomic_DNA"/>
</dbReference>
<evidence type="ECO:0008006" key="3">
    <source>
        <dbReference type="Google" id="ProtNLM"/>
    </source>
</evidence>
<dbReference type="SUPFAM" id="SSF81901">
    <property type="entry name" value="HCP-like"/>
    <property type="match status" value="1"/>
</dbReference>
<dbReference type="InterPro" id="IPR029063">
    <property type="entry name" value="SAM-dependent_MTases_sf"/>
</dbReference>
<dbReference type="SMART" id="SM00028">
    <property type="entry name" value="TPR"/>
    <property type="match status" value="3"/>
</dbReference>
<dbReference type="InterPro" id="IPR011990">
    <property type="entry name" value="TPR-like_helical_dom_sf"/>
</dbReference>
<reference evidence="2" key="1">
    <citation type="journal article" date="2015" name="PLoS ONE">
        <title>Complete Genome Sequence of Thermus aquaticus Y51MC23.</title>
        <authorList>
            <person name="Brumm P.J."/>
            <person name="Monsma S."/>
            <person name="Keough B."/>
            <person name="Jasinovica S."/>
            <person name="Ferguson E."/>
            <person name="Schoenfeld T."/>
            <person name="Lodes M."/>
            <person name="Mead D.A."/>
        </authorList>
    </citation>
    <scope>NUCLEOTIDE SEQUENCE [LARGE SCALE GENOMIC DNA]</scope>
    <source>
        <strain evidence="2">BAA-2747 / Y51MC23</strain>
    </source>
</reference>
<dbReference type="Proteomes" id="UP000058660">
    <property type="component" value="Chromosome"/>
</dbReference>
<keyword evidence="2" id="KW-1185">Reference proteome</keyword>
<evidence type="ECO:0000313" key="2">
    <source>
        <dbReference type="Proteomes" id="UP000058660"/>
    </source>
</evidence>